<comment type="caution">
    <text evidence="2">The sequence shown here is derived from an EMBL/GenBank/DDBJ whole genome shotgun (WGS) entry which is preliminary data.</text>
</comment>
<evidence type="ECO:0000256" key="1">
    <source>
        <dbReference type="SAM" id="MobiDB-lite"/>
    </source>
</evidence>
<keyword evidence="3" id="KW-1185">Reference proteome</keyword>
<feature type="region of interest" description="Disordered" evidence="1">
    <location>
        <begin position="86"/>
        <end position="105"/>
    </location>
</feature>
<evidence type="ECO:0000313" key="3">
    <source>
        <dbReference type="Proteomes" id="UP001140949"/>
    </source>
</evidence>
<name>A0AAX6EEP2_IRIPA</name>
<reference evidence="2" key="2">
    <citation type="submission" date="2023-04" db="EMBL/GenBank/DDBJ databases">
        <authorList>
            <person name="Bruccoleri R.E."/>
            <person name="Oakeley E.J."/>
            <person name="Faust A.-M."/>
            <person name="Dessus-Babus S."/>
            <person name="Altorfer M."/>
            <person name="Burckhardt D."/>
            <person name="Oertli M."/>
            <person name="Naumann U."/>
            <person name="Petersen F."/>
            <person name="Wong J."/>
        </authorList>
    </citation>
    <scope>NUCLEOTIDE SEQUENCE</scope>
    <source>
        <strain evidence="2">GSM-AAB239-AS_SAM_17_03QT</strain>
        <tissue evidence="2">Leaf</tissue>
    </source>
</reference>
<accession>A0AAX6EEP2</accession>
<dbReference type="AlphaFoldDB" id="A0AAX6EEP2"/>
<dbReference type="Proteomes" id="UP001140949">
    <property type="component" value="Unassembled WGS sequence"/>
</dbReference>
<gene>
    <name evidence="2" type="ORF">M6B38_192525</name>
</gene>
<sequence>MRKLSKVYTPSSEDLVRAEVVRLRSRPCTGAEAVRSGGRAVAAAEQASAGVPDEDWLGSAWGALYVASGVGSEYSFETARVGEPSTWRPARLGEPSPFDSSTQISPPSPRYHFLLRLNFLPFLDN</sequence>
<evidence type="ECO:0000313" key="2">
    <source>
        <dbReference type="EMBL" id="KAJ6802637.1"/>
    </source>
</evidence>
<protein>
    <submittedName>
        <fullName evidence="2">Dynamin-2A isoform X1</fullName>
    </submittedName>
</protein>
<reference evidence="2" key="1">
    <citation type="journal article" date="2023" name="GigaByte">
        <title>Genome assembly of the bearded iris, Iris pallida Lam.</title>
        <authorList>
            <person name="Bruccoleri R.E."/>
            <person name="Oakeley E.J."/>
            <person name="Faust A.M.E."/>
            <person name="Altorfer M."/>
            <person name="Dessus-Babus S."/>
            <person name="Burckhardt D."/>
            <person name="Oertli M."/>
            <person name="Naumann U."/>
            <person name="Petersen F."/>
            <person name="Wong J."/>
        </authorList>
    </citation>
    <scope>NUCLEOTIDE SEQUENCE</scope>
    <source>
        <strain evidence="2">GSM-AAB239-AS_SAM_17_03QT</strain>
    </source>
</reference>
<dbReference type="EMBL" id="JANAVB010037067">
    <property type="protein sequence ID" value="KAJ6802637.1"/>
    <property type="molecule type" value="Genomic_DNA"/>
</dbReference>
<proteinExistence type="predicted"/>
<organism evidence="2 3">
    <name type="scientific">Iris pallida</name>
    <name type="common">Sweet iris</name>
    <dbReference type="NCBI Taxonomy" id="29817"/>
    <lineage>
        <taxon>Eukaryota</taxon>
        <taxon>Viridiplantae</taxon>
        <taxon>Streptophyta</taxon>
        <taxon>Embryophyta</taxon>
        <taxon>Tracheophyta</taxon>
        <taxon>Spermatophyta</taxon>
        <taxon>Magnoliopsida</taxon>
        <taxon>Liliopsida</taxon>
        <taxon>Asparagales</taxon>
        <taxon>Iridaceae</taxon>
        <taxon>Iridoideae</taxon>
        <taxon>Irideae</taxon>
        <taxon>Iris</taxon>
    </lineage>
</organism>